<evidence type="ECO:0000256" key="14">
    <source>
        <dbReference type="SAM" id="Phobius"/>
    </source>
</evidence>
<comment type="subcellular location">
    <subcellularLocation>
        <location evidence="3">Endoplasmic reticulum membrane</location>
        <topology evidence="3">Peripheral membrane protein</topology>
    </subcellularLocation>
    <subcellularLocation>
        <location evidence="2">Microsome membrane</location>
        <topology evidence="2">Peripheral membrane protein</topology>
    </subcellularLocation>
</comment>
<name>A0A921YZF5_MANSE</name>
<keyword evidence="14" id="KW-0812">Transmembrane</keyword>
<keyword evidence="6 13" id="KW-0349">Heme</keyword>
<dbReference type="InterPro" id="IPR001128">
    <property type="entry name" value="Cyt_P450"/>
</dbReference>
<dbReference type="GO" id="GO:0016712">
    <property type="term" value="F:oxidoreductase activity, acting on paired donors, with incorporation or reduction of molecular oxygen, reduced flavin or flavoprotein as one donor, and incorporation of one atom of oxygen"/>
    <property type="evidence" value="ECO:0007669"/>
    <property type="project" value="UniProtKB-EC"/>
</dbReference>
<comment type="caution">
    <text evidence="15">The sequence shown here is derived from an EMBL/GenBank/DDBJ whole genome shotgun (WGS) entry which is preliminary data.</text>
</comment>
<evidence type="ECO:0000256" key="11">
    <source>
        <dbReference type="ARBA" id="ARBA00023136"/>
    </source>
</evidence>
<feature type="transmembrane region" description="Helical" evidence="14">
    <location>
        <begin position="6"/>
        <end position="28"/>
    </location>
</feature>
<dbReference type="GO" id="GO:0020037">
    <property type="term" value="F:heme binding"/>
    <property type="evidence" value="ECO:0007669"/>
    <property type="project" value="InterPro"/>
</dbReference>
<reference evidence="15" key="1">
    <citation type="journal article" date="2016" name="Insect Biochem. Mol. Biol.">
        <title>Multifaceted biological insights from a draft genome sequence of the tobacco hornworm moth, Manduca sexta.</title>
        <authorList>
            <person name="Kanost M.R."/>
            <person name="Arrese E.L."/>
            <person name="Cao X."/>
            <person name="Chen Y.R."/>
            <person name="Chellapilla S."/>
            <person name="Goldsmith M.R."/>
            <person name="Grosse-Wilde E."/>
            <person name="Heckel D.G."/>
            <person name="Herndon N."/>
            <person name="Jiang H."/>
            <person name="Papanicolaou A."/>
            <person name="Qu J."/>
            <person name="Soulages J.L."/>
            <person name="Vogel H."/>
            <person name="Walters J."/>
            <person name="Waterhouse R.M."/>
            <person name="Ahn S.J."/>
            <person name="Almeida F.C."/>
            <person name="An C."/>
            <person name="Aqrawi P."/>
            <person name="Bretschneider A."/>
            <person name="Bryant W.B."/>
            <person name="Bucks S."/>
            <person name="Chao H."/>
            <person name="Chevignon G."/>
            <person name="Christen J.M."/>
            <person name="Clarke D.F."/>
            <person name="Dittmer N.T."/>
            <person name="Ferguson L.C.F."/>
            <person name="Garavelou S."/>
            <person name="Gordon K.H.J."/>
            <person name="Gunaratna R.T."/>
            <person name="Han Y."/>
            <person name="Hauser F."/>
            <person name="He Y."/>
            <person name="Heidel-Fischer H."/>
            <person name="Hirsh A."/>
            <person name="Hu Y."/>
            <person name="Jiang H."/>
            <person name="Kalra D."/>
            <person name="Klinner C."/>
            <person name="Konig C."/>
            <person name="Kovar C."/>
            <person name="Kroll A.R."/>
            <person name="Kuwar S.S."/>
            <person name="Lee S.L."/>
            <person name="Lehman R."/>
            <person name="Li K."/>
            <person name="Li Z."/>
            <person name="Liang H."/>
            <person name="Lovelace S."/>
            <person name="Lu Z."/>
            <person name="Mansfield J.H."/>
            <person name="McCulloch K.J."/>
            <person name="Mathew T."/>
            <person name="Morton B."/>
            <person name="Muzny D.M."/>
            <person name="Neunemann D."/>
            <person name="Ongeri F."/>
            <person name="Pauchet Y."/>
            <person name="Pu L.L."/>
            <person name="Pyrousis I."/>
            <person name="Rao X.J."/>
            <person name="Redding A."/>
            <person name="Roesel C."/>
            <person name="Sanchez-Gracia A."/>
            <person name="Schaack S."/>
            <person name="Shukla A."/>
            <person name="Tetreau G."/>
            <person name="Wang Y."/>
            <person name="Xiong G.H."/>
            <person name="Traut W."/>
            <person name="Walsh T.K."/>
            <person name="Worley K.C."/>
            <person name="Wu D."/>
            <person name="Wu W."/>
            <person name="Wu Y.Q."/>
            <person name="Zhang X."/>
            <person name="Zou Z."/>
            <person name="Zucker H."/>
            <person name="Briscoe A.D."/>
            <person name="Burmester T."/>
            <person name="Clem R.J."/>
            <person name="Feyereisen R."/>
            <person name="Grimmelikhuijzen C.J.P."/>
            <person name="Hamodrakas S.J."/>
            <person name="Hansson B.S."/>
            <person name="Huguet E."/>
            <person name="Jermiin L.S."/>
            <person name="Lan Q."/>
            <person name="Lehman H.K."/>
            <person name="Lorenzen M."/>
            <person name="Merzendorfer H."/>
            <person name="Michalopoulos I."/>
            <person name="Morton D.B."/>
            <person name="Muthukrishnan S."/>
            <person name="Oakeshott J.G."/>
            <person name="Palmer W."/>
            <person name="Park Y."/>
            <person name="Passarelli A.L."/>
            <person name="Rozas J."/>
            <person name="Schwartz L.M."/>
            <person name="Smith W."/>
            <person name="Southgate A."/>
            <person name="Vilcinskas A."/>
            <person name="Vogt R."/>
            <person name="Wang P."/>
            <person name="Werren J."/>
            <person name="Yu X.Q."/>
            <person name="Zhou J.J."/>
            <person name="Brown S.J."/>
            <person name="Scherer S.E."/>
            <person name="Richards S."/>
            <person name="Blissard G.W."/>
        </authorList>
    </citation>
    <scope>NUCLEOTIDE SEQUENCE</scope>
</reference>
<evidence type="ECO:0000256" key="1">
    <source>
        <dbReference type="ARBA" id="ARBA00001971"/>
    </source>
</evidence>
<evidence type="ECO:0000256" key="10">
    <source>
        <dbReference type="ARBA" id="ARBA00023033"/>
    </source>
</evidence>
<evidence type="ECO:0000256" key="12">
    <source>
        <dbReference type="ARBA" id="ARBA00047827"/>
    </source>
</evidence>
<dbReference type="Pfam" id="PF00067">
    <property type="entry name" value="p450"/>
    <property type="match status" value="2"/>
</dbReference>
<dbReference type="EC" id="1.14.14.1" evidence="5"/>
<evidence type="ECO:0000256" key="13">
    <source>
        <dbReference type="RuleBase" id="RU000461"/>
    </source>
</evidence>
<evidence type="ECO:0000256" key="4">
    <source>
        <dbReference type="ARBA" id="ARBA00010617"/>
    </source>
</evidence>
<keyword evidence="16" id="KW-1185">Reference proteome</keyword>
<organism evidence="15 16">
    <name type="scientific">Manduca sexta</name>
    <name type="common">Tobacco hawkmoth</name>
    <name type="synonym">Tobacco hornworm</name>
    <dbReference type="NCBI Taxonomy" id="7130"/>
    <lineage>
        <taxon>Eukaryota</taxon>
        <taxon>Metazoa</taxon>
        <taxon>Ecdysozoa</taxon>
        <taxon>Arthropoda</taxon>
        <taxon>Hexapoda</taxon>
        <taxon>Insecta</taxon>
        <taxon>Pterygota</taxon>
        <taxon>Neoptera</taxon>
        <taxon>Endopterygota</taxon>
        <taxon>Lepidoptera</taxon>
        <taxon>Glossata</taxon>
        <taxon>Ditrysia</taxon>
        <taxon>Bombycoidea</taxon>
        <taxon>Sphingidae</taxon>
        <taxon>Sphinginae</taxon>
        <taxon>Sphingini</taxon>
        <taxon>Manduca</taxon>
    </lineage>
</organism>
<protein>
    <recommendedName>
        <fullName evidence="5">unspecific monooxygenase</fullName>
        <ecNumber evidence="5">1.14.14.1</ecNumber>
    </recommendedName>
</protein>
<evidence type="ECO:0000256" key="7">
    <source>
        <dbReference type="ARBA" id="ARBA00022723"/>
    </source>
</evidence>
<comment type="cofactor">
    <cofactor evidence="1">
        <name>heme</name>
        <dbReference type="ChEBI" id="CHEBI:30413"/>
    </cofactor>
</comment>
<dbReference type="Proteomes" id="UP000791440">
    <property type="component" value="Unassembled WGS sequence"/>
</dbReference>
<evidence type="ECO:0000256" key="3">
    <source>
        <dbReference type="ARBA" id="ARBA00004406"/>
    </source>
</evidence>
<keyword evidence="9 13" id="KW-0408">Iron</keyword>
<evidence type="ECO:0000313" key="15">
    <source>
        <dbReference type="EMBL" id="KAG6447564.1"/>
    </source>
</evidence>
<dbReference type="InterPro" id="IPR050476">
    <property type="entry name" value="Insect_CytP450_Detox"/>
</dbReference>
<gene>
    <name evidence="15" type="ORF">O3G_MSEX005067</name>
</gene>
<dbReference type="PANTHER" id="PTHR24292">
    <property type="entry name" value="CYTOCHROME P450"/>
    <property type="match status" value="1"/>
</dbReference>
<dbReference type="EMBL" id="JH668346">
    <property type="protein sequence ID" value="KAG6447564.1"/>
    <property type="molecule type" value="Genomic_DNA"/>
</dbReference>
<evidence type="ECO:0000256" key="6">
    <source>
        <dbReference type="ARBA" id="ARBA00022617"/>
    </source>
</evidence>
<evidence type="ECO:0000313" key="16">
    <source>
        <dbReference type="Proteomes" id="UP000791440"/>
    </source>
</evidence>
<dbReference type="CDD" id="cd11056">
    <property type="entry name" value="CYP6-like"/>
    <property type="match status" value="1"/>
</dbReference>
<dbReference type="AlphaFoldDB" id="A0A921YZF5"/>
<keyword evidence="14" id="KW-1133">Transmembrane helix</keyword>
<keyword evidence="11 14" id="KW-0472">Membrane</keyword>
<sequence length="411" mass="48854">MDVGWIGVLAQIILLLLIIIISVVYIFFHIRYRYWKRRGVHYEKPFLFFGNLRYVMRKSFWEMFNELRKKNKRDYYGIFLAWQPTLVVQTPEYVRKILVKDYDHFENRLCYSSLQSDPLGSLNLFTLKAPLWSTMRHELSPMFTSKRLKMLTDLMNVNAKELVLKIKRENVDKNEPANLKELLSMYTSDTVGYTVFGIYVSALNDPSSPLWYITRHMVKWTFWRGFEFTMIFFIPYLAKETLYQEIDEAFKRAGKDVLNYDELMELKYLTACIHETLRKYPPTPHLDRCCTKDYQLNDNLLIEAGTPVFVNVIGIHYNEEYYPEPEKWNPERMMNMSDNDNRNYTFIPFGEGPHFCIGKRYGLMQIRACLSQMVHKFKFAPTPEEPYEINPDPYSVLLAPKSGGRVKFISR</sequence>
<keyword evidence="10 13" id="KW-0503">Monooxygenase</keyword>
<evidence type="ECO:0000256" key="8">
    <source>
        <dbReference type="ARBA" id="ARBA00023002"/>
    </source>
</evidence>
<keyword evidence="8 13" id="KW-0560">Oxidoreductase</keyword>
<dbReference type="GO" id="GO:0005506">
    <property type="term" value="F:iron ion binding"/>
    <property type="evidence" value="ECO:0007669"/>
    <property type="project" value="InterPro"/>
</dbReference>
<comment type="catalytic activity">
    <reaction evidence="12">
        <text>an organic molecule + reduced [NADPH--hemoprotein reductase] + O2 = an alcohol + oxidized [NADPH--hemoprotein reductase] + H2O + H(+)</text>
        <dbReference type="Rhea" id="RHEA:17149"/>
        <dbReference type="Rhea" id="RHEA-COMP:11964"/>
        <dbReference type="Rhea" id="RHEA-COMP:11965"/>
        <dbReference type="ChEBI" id="CHEBI:15377"/>
        <dbReference type="ChEBI" id="CHEBI:15378"/>
        <dbReference type="ChEBI" id="CHEBI:15379"/>
        <dbReference type="ChEBI" id="CHEBI:30879"/>
        <dbReference type="ChEBI" id="CHEBI:57618"/>
        <dbReference type="ChEBI" id="CHEBI:58210"/>
        <dbReference type="ChEBI" id="CHEBI:142491"/>
        <dbReference type="EC" id="1.14.14.1"/>
    </reaction>
</comment>
<evidence type="ECO:0000256" key="9">
    <source>
        <dbReference type="ARBA" id="ARBA00023004"/>
    </source>
</evidence>
<keyword evidence="7 13" id="KW-0479">Metal-binding</keyword>
<dbReference type="PROSITE" id="PS00086">
    <property type="entry name" value="CYTOCHROME_P450"/>
    <property type="match status" value="1"/>
</dbReference>
<comment type="similarity">
    <text evidence="4 13">Belongs to the cytochrome P450 family.</text>
</comment>
<reference evidence="15" key="2">
    <citation type="submission" date="2020-12" db="EMBL/GenBank/DDBJ databases">
        <authorList>
            <person name="Kanost M."/>
        </authorList>
    </citation>
    <scope>NUCLEOTIDE SEQUENCE</scope>
</reference>
<accession>A0A921YZF5</accession>
<proteinExistence type="inferred from homology"/>
<dbReference type="GO" id="GO:0005789">
    <property type="term" value="C:endoplasmic reticulum membrane"/>
    <property type="evidence" value="ECO:0007669"/>
    <property type="project" value="UniProtKB-SubCell"/>
</dbReference>
<dbReference type="InterPro" id="IPR017972">
    <property type="entry name" value="Cyt_P450_CS"/>
</dbReference>
<evidence type="ECO:0000256" key="5">
    <source>
        <dbReference type="ARBA" id="ARBA00012109"/>
    </source>
</evidence>
<dbReference type="PANTHER" id="PTHR24292:SF54">
    <property type="entry name" value="CYP9F3-RELATED"/>
    <property type="match status" value="1"/>
</dbReference>
<evidence type="ECO:0000256" key="2">
    <source>
        <dbReference type="ARBA" id="ARBA00004174"/>
    </source>
</evidence>